<keyword evidence="4" id="KW-1185">Reference proteome</keyword>
<proteinExistence type="predicted"/>
<reference evidence="3 4" key="1">
    <citation type="submission" date="2019-07" db="EMBL/GenBank/DDBJ databases">
        <title>Georgenia wutianyii sp. nov. and Georgenia *** sp. nov. isolated from plateau pika (Ochotona curzoniae) in the Qinghai-Tibet plateau of China.</title>
        <authorList>
            <person name="Tian Z."/>
        </authorList>
    </citation>
    <scope>NUCLEOTIDE SEQUENCE [LARGE SCALE GENOMIC DNA]</scope>
    <source>
        <strain evidence="3 4">Z446</strain>
    </source>
</reference>
<evidence type="ECO:0000259" key="2">
    <source>
        <dbReference type="Pfam" id="PF14311"/>
    </source>
</evidence>
<evidence type="ECO:0000313" key="3">
    <source>
        <dbReference type="EMBL" id="TRW47429.1"/>
    </source>
</evidence>
<feature type="domain" description="Treble clef zinc finger" evidence="2">
    <location>
        <begin position="397"/>
        <end position="451"/>
    </location>
</feature>
<dbReference type="PANTHER" id="PTHR37317:SF1">
    <property type="entry name" value="ZINC-RIBBON DOMAIN-CONTAINING PROTEIN-RELATED"/>
    <property type="match status" value="1"/>
</dbReference>
<organism evidence="3 4">
    <name type="scientific">Georgenia yuyongxinii</name>
    <dbReference type="NCBI Taxonomy" id="2589797"/>
    <lineage>
        <taxon>Bacteria</taxon>
        <taxon>Bacillati</taxon>
        <taxon>Actinomycetota</taxon>
        <taxon>Actinomycetes</taxon>
        <taxon>Micrococcales</taxon>
        <taxon>Bogoriellaceae</taxon>
        <taxon>Georgenia</taxon>
    </lineage>
</organism>
<feature type="domain" description="Treble clef zinc finger" evidence="2">
    <location>
        <begin position="49"/>
        <end position="95"/>
    </location>
</feature>
<dbReference type="Pfam" id="PF14311">
    <property type="entry name" value="DUF4379"/>
    <property type="match status" value="6"/>
</dbReference>
<dbReference type="EMBL" id="VJXR01000002">
    <property type="protein sequence ID" value="TRW47429.1"/>
    <property type="molecule type" value="Genomic_DNA"/>
</dbReference>
<comment type="caution">
    <text evidence="3">The sequence shown here is derived from an EMBL/GenBank/DDBJ whole genome shotgun (WGS) entry which is preliminary data.</text>
</comment>
<gene>
    <name evidence="3" type="ORF">FJ693_01100</name>
</gene>
<accession>A0A552WXV2</accession>
<feature type="domain" description="Treble clef zinc finger" evidence="2">
    <location>
        <begin position="254"/>
        <end position="308"/>
    </location>
</feature>
<name>A0A552WXV2_9MICO</name>
<feature type="domain" description="Treble clef zinc finger" evidence="2">
    <location>
        <begin position="325"/>
        <end position="381"/>
    </location>
</feature>
<feature type="domain" description="Treble clef zinc finger" evidence="2">
    <location>
        <begin position="182"/>
        <end position="238"/>
    </location>
</feature>
<feature type="region of interest" description="Disordered" evidence="1">
    <location>
        <begin position="1"/>
        <end position="55"/>
    </location>
</feature>
<evidence type="ECO:0000313" key="4">
    <source>
        <dbReference type="Proteomes" id="UP000318693"/>
    </source>
</evidence>
<dbReference type="PANTHER" id="PTHR37317">
    <property type="entry name" value="BLR8090 PROTEIN"/>
    <property type="match status" value="1"/>
</dbReference>
<dbReference type="Proteomes" id="UP000318693">
    <property type="component" value="Unassembled WGS sequence"/>
</dbReference>
<protein>
    <recommendedName>
        <fullName evidence="2">Treble clef zinc finger domain-containing protein</fullName>
    </recommendedName>
</protein>
<sequence length="577" mass="63391">MGSPVQPSRRPEARRLPLLQWPPRGARRDGPDLHPPPASRRVAPRPQRRIGPVDVSAGSERPIWWRCPAGHDYKATPAARSCRDVGSGCPVCAGRILLTGVNDLASTHSELADQWHPTLNHLSDATDVLRTSRINAWWLCRQGHSWQQVVAARIRRGTSCPVCCNRLVLAGYNDLGTTHPHLAAQWHPERNGTMTPTTVTAGSQRRIWWRCDRGHEWDAVCYSRTSGNQNGCPVCGNKRVLAGYNDLATTHPSLAAEWHPERNGAVSPDQVIAGSHHRAWWRCRLGHEWQSIINSRRDGSRTCPICSGAQVLAGYNDLATTHPAIAAQWHHHRNGNLSPERTAPGSGAAIWWCCDIGHEWRTTPASRTGPVSSGCPYCANKAVLPGYNDLATTHPDLARQWHPTRNGKSTPTDIAAGTRKAVWWLCERGHEWPASGSNRARLGVGCPDCAPGGFRPNSPGSVYVVTNGTAHKIGVMGTDHKRLHVHRGAGWHKAKVWRFALGRDAYSVEQEVIRRLRAELGLIAAYLPEEMRQGGATETVAAVDLPLTAMCSLVEDTVVRLGLNPLVDGWEQTTLPV</sequence>
<feature type="domain" description="Treble clef zinc finger" evidence="2">
    <location>
        <begin position="111"/>
        <end position="166"/>
    </location>
</feature>
<evidence type="ECO:0000256" key="1">
    <source>
        <dbReference type="SAM" id="MobiDB-lite"/>
    </source>
</evidence>
<dbReference type="AlphaFoldDB" id="A0A552WXV2"/>
<dbReference type="InterPro" id="IPR025487">
    <property type="entry name" value="DUF4379"/>
</dbReference>